<feature type="transmembrane region" description="Helical" evidence="7">
    <location>
        <begin position="79"/>
        <end position="100"/>
    </location>
</feature>
<feature type="transmembrane region" description="Helical" evidence="7">
    <location>
        <begin position="112"/>
        <end position="140"/>
    </location>
</feature>
<evidence type="ECO:0000313" key="10">
    <source>
        <dbReference type="Proteomes" id="UP000266206"/>
    </source>
</evidence>
<protein>
    <recommendedName>
        <fullName evidence="7">Protein MgtC</fullName>
    </recommendedName>
</protein>
<evidence type="ECO:0000256" key="1">
    <source>
        <dbReference type="ARBA" id="ARBA00004651"/>
    </source>
</evidence>
<dbReference type="InterPro" id="IPR049177">
    <property type="entry name" value="MgtC_SapB_SrpB_YhiD_N"/>
</dbReference>
<evidence type="ECO:0000256" key="7">
    <source>
        <dbReference type="RuleBase" id="RU365041"/>
    </source>
</evidence>
<keyword evidence="7" id="KW-0997">Cell inner membrane</keyword>
<feature type="transmembrane region" description="Helical" evidence="7">
    <location>
        <begin position="49"/>
        <end position="67"/>
    </location>
</feature>
<keyword evidence="4 7" id="KW-0812">Transmembrane</keyword>
<proteinExistence type="inferred from homology"/>
<dbReference type="InterPro" id="IPR003416">
    <property type="entry name" value="MgtC/SapB/SrpB/YhiD_fam"/>
</dbReference>
<dbReference type="OrthoDB" id="9811198at2"/>
<keyword evidence="6 7" id="KW-0472">Membrane</keyword>
<dbReference type="GO" id="GO:0005886">
    <property type="term" value="C:plasma membrane"/>
    <property type="evidence" value="ECO:0007669"/>
    <property type="project" value="UniProtKB-SubCell"/>
</dbReference>
<comment type="subcellular location">
    <subcellularLocation>
        <location evidence="7">Cell inner membrane</location>
        <topology evidence="7">Multi-pass membrane protein</topology>
    </subcellularLocation>
    <subcellularLocation>
        <location evidence="1">Cell membrane</location>
        <topology evidence="1">Multi-pass membrane protein</topology>
    </subcellularLocation>
</comment>
<keyword evidence="5 7" id="KW-1133">Transmembrane helix</keyword>
<evidence type="ECO:0000256" key="3">
    <source>
        <dbReference type="ARBA" id="ARBA00022475"/>
    </source>
</evidence>
<evidence type="ECO:0000256" key="5">
    <source>
        <dbReference type="ARBA" id="ARBA00022989"/>
    </source>
</evidence>
<evidence type="ECO:0000256" key="4">
    <source>
        <dbReference type="ARBA" id="ARBA00022692"/>
    </source>
</evidence>
<dbReference type="EMBL" id="NQYH01000016">
    <property type="protein sequence ID" value="RIY39393.1"/>
    <property type="molecule type" value="Genomic_DNA"/>
</dbReference>
<keyword evidence="3" id="KW-1003">Cell membrane</keyword>
<sequence length="159" mass="16411">MGDILWNELTAGLPNSTQWAHAVIRLLAAMLVGAIVGFQRERTGKAAGLRTHILVALGTTLFVLAATRSGMSSDGISRVIQGITTGIGFIGAGAILKLSATQEIKGLTTAAGIWMTAAIGVAIGLGLLGLALLATILTWITLASLGLLEKQLEVKAPER</sequence>
<dbReference type="RefSeq" id="WP_119516889.1">
    <property type="nucleotide sequence ID" value="NZ_NQYH01000016.1"/>
</dbReference>
<feature type="domain" description="MgtC/SapB/SrpB/YhiD N-terminal" evidence="8">
    <location>
        <begin position="26"/>
        <end position="150"/>
    </location>
</feature>
<evidence type="ECO:0000256" key="6">
    <source>
        <dbReference type="ARBA" id="ARBA00023136"/>
    </source>
</evidence>
<name>A0A3A1YM71_9BURK</name>
<dbReference type="PANTHER" id="PTHR33778">
    <property type="entry name" value="PROTEIN MGTC"/>
    <property type="match status" value="1"/>
</dbReference>
<evidence type="ECO:0000259" key="8">
    <source>
        <dbReference type="Pfam" id="PF02308"/>
    </source>
</evidence>
<comment type="similarity">
    <text evidence="2 7">Belongs to the MgtC/SapB family.</text>
</comment>
<dbReference type="AlphaFoldDB" id="A0A3A1YM71"/>
<dbReference type="PRINTS" id="PR01837">
    <property type="entry name" value="MGTCSAPBPROT"/>
</dbReference>
<accession>A0A3A1YM71</accession>
<comment type="caution">
    <text evidence="9">The sequence shown here is derived from an EMBL/GenBank/DDBJ whole genome shotgun (WGS) entry which is preliminary data.</text>
</comment>
<feature type="transmembrane region" description="Helical" evidence="7">
    <location>
        <begin position="19"/>
        <end position="37"/>
    </location>
</feature>
<dbReference type="Pfam" id="PF02308">
    <property type="entry name" value="MgtC"/>
    <property type="match status" value="1"/>
</dbReference>
<reference evidence="9 10" key="1">
    <citation type="submission" date="2017-08" db="EMBL/GenBank/DDBJ databases">
        <title>Pusillimonas indicus sp. nov., a member of the family Alcaligenaceae isolated from surface seawater.</title>
        <authorList>
            <person name="Li J."/>
        </authorList>
    </citation>
    <scope>NUCLEOTIDE SEQUENCE [LARGE SCALE GENOMIC DNA]</scope>
    <source>
        <strain evidence="9 10">L52-1-41</strain>
    </source>
</reference>
<evidence type="ECO:0000256" key="2">
    <source>
        <dbReference type="ARBA" id="ARBA00009298"/>
    </source>
</evidence>
<dbReference type="PANTHER" id="PTHR33778:SF1">
    <property type="entry name" value="MAGNESIUM TRANSPORTER YHID-RELATED"/>
    <property type="match status" value="1"/>
</dbReference>
<evidence type="ECO:0000313" key="9">
    <source>
        <dbReference type="EMBL" id="RIY39393.1"/>
    </source>
</evidence>
<gene>
    <name evidence="9" type="ORF">CJP73_14190</name>
</gene>
<organism evidence="9 10">
    <name type="scientific">Neopusillimonas maritima</name>
    <dbReference type="NCBI Taxonomy" id="2026239"/>
    <lineage>
        <taxon>Bacteria</taxon>
        <taxon>Pseudomonadati</taxon>
        <taxon>Pseudomonadota</taxon>
        <taxon>Betaproteobacteria</taxon>
        <taxon>Burkholderiales</taxon>
        <taxon>Alcaligenaceae</taxon>
        <taxon>Neopusillimonas</taxon>
    </lineage>
</organism>
<dbReference type="Proteomes" id="UP000266206">
    <property type="component" value="Unassembled WGS sequence"/>
</dbReference>